<dbReference type="STRING" id="1224162.B840_05625"/>
<dbReference type="InterPro" id="IPR050508">
    <property type="entry name" value="Methyltransf_Superfamily"/>
</dbReference>
<dbReference type="SUPFAM" id="SSF53335">
    <property type="entry name" value="S-adenosyl-L-methionine-dependent methyltransferases"/>
    <property type="match status" value="1"/>
</dbReference>
<accession>A0A0B6TFG8</accession>
<protein>
    <recommendedName>
        <fullName evidence="1">Methyltransferase type 11 domain-containing protein</fullName>
    </recommendedName>
</protein>
<gene>
    <name evidence="2" type="ORF">B840_05625</name>
</gene>
<dbReference type="OrthoDB" id="5566900at2"/>
<evidence type="ECO:0000259" key="1">
    <source>
        <dbReference type="Pfam" id="PF08241"/>
    </source>
</evidence>
<evidence type="ECO:0000313" key="2">
    <source>
        <dbReference type="EMBL" id="AJK68737.1"/>
    </source>
</evidence>
<proteinExistence type="predicted"/>
<dbReference type="EMBL" id="CP007790">
    <property type="protein sequence ID" value="AJK68737.1"/>
    <property type="molecule type" value="Genomic_DNA"/>
</dbReference>
<evidence type="ECO:0000313" key="3">
    <source>
        <dbReference type="Proteomes" id="UP000031928"/>
    </source>
</evidence>
<dbReference type="PANTHER" id="PTHR42912:SF93">
    <property type="entry name" value="N6-ADENOSINE-METHYLTRANSFERASE TMT1A"/>
    <property type="match status" value="1"/>
</dbReference>
<dbReference type="RefSeq" id="WP_042621325.1">
    <property type="nucleotide sequence ID" value="NZ_CP007790.1"/>
</dbReference>
<dbReference type="InterPro" id="IPR013216">
    <property type="entry name" value="Methyltransf_11"/>
</dbReference>
<dbReference type="Pfam" id="PF08241">
    <property type="entry name" value="Methyltransf_11"/>
    <property type="match status" value="1"/>
</dbReference>
<dbReference type="Gene3D" id="3.40.50.150">
    <property type="entry name" value="Vaccinia Virus protein VP39"/>
    <property type="match status" value="1"/>
</dbReference>
<feature type="domain" description="Methyltransferase type 11" evidence="1">
    <location>
        <begin position="60"/>
        <end position="150"/>
    </location>
</feature>
<dbReference type="InterPro" id="IPR029063">
    <property type="entry name" value="SAM-dependent_MTases_sf"/>
</dbReference>
<dbReference type="GO" id="GO:0008757">
    <property type="term" value="F:S-adenosylmethionine-dependent methyltransferase activity"/>
    <property type="evidence" value="ECO:0007669"/>
    <property type="project" value="InterPro"/>
</dbReference>
<sequence length="249" mass="27339">MNSPTSPDAAASANRSWWDSDAADYHARHPGYLEGFHWCPEMLAEADARLLGDVRDSDVLEIGCGSAPCSSWLARDGARFVTAFDISLGMLRHADGTVPLVQADAQALPYLDDSFDVAFSVFGALPFVPDVAPVLIDVARVLRPGGRLVFSVTHPVRWIFPDDPAEFEAQISYFEREYVETGEDGRVTYAEFHRTFGDWVRALTAAGFTLQDILEPEWPGDLTQTWGQWSPERGAIFPGTAIFIAQAAG</sequence>
<name>A0A0B6TFG8_9CORY</name>
<keyword evidence="3" id="KW-1185">Reference proteome</keyword>
<dbReference type="Proteomes" id="UP000031928">
    <property type="component" value="Chromosome"/>
</dbReference>
<dbReference type="PANTHER" id="PTHR42912">
    <property type="entry name" value="METHYLTRANSFERASE"/>
    <property type="match status" value="1"/>
</dbReference>
<dbReference type="KEGG" id="cmq:B840_05625"/>
<reference evidence="2 3" key="1">
    <citation type="submission" date="2014-05" db="EMBL/GenBank/DDBJ databases">
        <title>Complete genome sequence of Corynebacterium marinum DSM 44953.</title>
        <authorList>
            <person name="Schaffert L."/>
            <person name="Albersmeier A."/>
            <person name="Kalinowski J."/>
            <person name="Ruckert C."/>
        </authorList>
    </citation>
    <scope>NUCLEOTIDE SEQUENCE [LARGE SCALE GENOMIC DNA]</scope>
    <source>
        <strain evidence="2 3">DSM 44953</strain>
    </source>
</reference>
<dbReference type="CDD" id="cd02440">
    <property type="entry name" value="AdoMet_MTases"/>
    <property type="match status" value="1"/>
</dbReference>
<organism evidence="2 3">
    <name type="scientific">Corynebacterium marinum DSM 44953</name>
    <dbReference type="NCBI Taxonomy" id="1224162"/>
    <lineage>
        <taxon>Bacteria</taxon>
        <taxon>Bacillati</taxon>
        <taxon>Actinomycetota</taxon>
        <taxon>Actinomycetes</taxon>
        <taxon>Mycobacteriales</taxon>
        <taxon>Corynebacteriaceae</taxon>
        <taxon>Corynebacterium</taxon>
    </lineage>
</organism>
<dbReference type="HOGENOM" id="CLU_049749_0_1_11"/>
<dbReference type="AlphaFoldDB" id="A0A0B6TFG8"/>